<evidence type="ECO:0000313" key="2">
    <source>
        <dbReference type="EMBL" id="SFG29006.1"/>
    </source>
</evidence>
<protein>
    <submittedName>
        <fullName evidence="2">DNA binding domain-containing protein, excisionase family</fullName>
    </submittedName>
</protein>
<dbReference type="InterPro" id="IPR010093">
    <property type="entry name" value="SinI_DNA-bd"/>
</dbReference>
<dbReference type="AlphaFoldDB" id="A0A1I2QTP4"/>
<dbReference type="EMBL" id="FOOE01000045">
    <property type="protein sequence ID" value="SFG29006.1"/>
    <property type="molecule type" value="Genomic_DNA"/>
</dbReference>
<dbReference type="GO" id="GO:0003677">
    <property type="term" value="F:DNA binding"/>
    <property type="evidence" value="ECO:0007669"/>
    <property type="project" value="InterPro"/>
</dbReference>
<evidence type="ECO:0000259" key="1">
    <source>
        <dbReference type="Pfam" id="PF12728"/>
    </source>
</evidence>
<dbReference type="NCBIfam" id="TIGR01764">
    <property type="entry name" value="excise"/>
    <property type="match status" value="1"/>
</dbReference>
<dbReference type="STRING" id="1529.SAMN04487885_14518"/>
<name>A0A1I2QTP4_9CLOT</name>
<reference evidence="2 3" key="1">
    <citation type="submission" date="2016-10" db="EMBL/GenBank/DDBJ databases">
        <authorList>
            <person name="de Groot N.N."/>
        </authorList>
    </citation>
    <scope>NUCLEOTIDE SEQUENCE [LARGE SCALE GENOMIC DNA]</scope>
    <source>
        <strain evidence="2 3">NLAE-zl-G419</strain>
    </source>
</reference>
<proteinExistence type="predicted"/>
<evidence type="ECO:0000313" key="3">
    <source>
        <dbReference type="Proteomes" id="UP000182135"/>
    </source>
</evidence>
<dbReference type="RefSeq" id="WP_035770915.1">
    <property type="nucleotide sequence ID" value="NZ_FOOE01000045.1"/>
</dbReference>
<dbReference type="Pfam" id="PF12728">
    <property type="entry name" value="HTH_17"/>
    <property type="match status" value="1"/>
</dbReference>
<dbReference type="InterPro" id="IPR041657">
    <property type="entry name" value="HTH_17"/>
</dbReference>
<gene>
    <name evidence="2" type="ORF">SAMN04487885_14518</name>
</gene>
<sequence>MSKGYYTVQEAAEKSGVSTQTIREKLLSKEINGTKAGREWRVDIKSLNKWASISSDEDDYKKDLYIKELEKENEILKMKLISAKNFLSTLNETINL</sequence>
<feature type="domain" description="Helix-turn-helix" evidence="1">
    <location>
        <begin position="5"/>
        <end position="51"/>
    </location>
</feature>
<accession>A0A1I2QTP4</accession>
<keyword evidence="3" id="KW-1185">Reference proteome</keyword>
<organism evidence="2 3">
    <name type="scientific">Clostridium cadaveris</name>
    <dbReference type="NCBI Taxonomy" id="1529"/>
    <lineage>
        <taxon>Bacteria</taxon>
        <taxon>Bacillati</taxon>
        <taxon>Bacillota</taxon>
        <taxon>Clostridia</taxon>
        <taxon>Eubacteriales</taxon>
        <taxon>Clostridiaceae</taxon>
        <taxon>Clostridium</taxon>
    </lineage>
</organism>
<dbReference type="Proteomes" id="UP000182135">
    <property type="component" value="Unassembled WGS sequence"/>
</dbReference>